<dbReference type="PANTHER" id="PTHR44846">
    <property type="entry name" value="MANNOSYL-D-GLYCERATE TRANSPORT/METABOLISM SYSTEM REPRESSOR MNGR-RELATED"/>
    <property type="match status" value="1"/>
</dbReference>
<keyword evidence="1" id="KW-0805">Transcription regulation</keyword>
<evidence type="ECO:0000256" key="1">
    <source>
        <dbReference type="ARBA" id="ARBA00023015"/>
    </source>
</evidence>
<dbReference type="CDD" id="cd07377">
    <property type="entry name" value="WHTH_GntR"/>
    <property type="match status" value="1"/>
</dbReference>
<dbReference type="GO" id="GO:0003677">
    <property type="term" value="F:DNA binding"/>
    <property type="evidence" value="ECO:0007669"/>
    <property type="project" value="UniProtKB-KW"/>
</dbReference>
<dbReference type="InterPro" id="IPR050679">
    <property type="entry name" value="Bact_HTH_transcr_reg"/>
</dbReference>
<evidence type="ECO:0000313" key="6">
    <source>
        <dbReference type="Proteomes" id="UP000755585"/>
    </source>
</evidence>
<dbReference type="InterPro" id="IPR036388">
    <property type="entry name" value="WH-like_DNA-bd_sf"/>
</dbReference>
<proteinExistence type="predicted"/>
<dbReference type="Gene3D" id="1.10.10.10">
    <property type="entry name" value="Winged helix-like DNA-binding domain superfamily/Winged helix DNA-binding domain"/>
    <property type="match status" value="1"/>
</dbReference>
<dbReference type="InterPro" id="IPR036390">
    <property type="entry name" value="WH_DNA-bd_sf"/>
</dbReference>
<dbReference type="InterPro" id="IPR000524">
    <property type="entry name" value="Tscrpt_reg_HTH_GntR"/>
</dbReference>
<feature type="domain" description="HTH gntR-type" evidence="4">
    <location>
        <begin position="9"/>
        <end position="77"/>
    </location>
</feature>
<protein>
    <submittedName>
        <fullName evidence="5">DNA-binding GntR family transcriptional regulator</fullName>
    </submittedName>
</protein>
<dbReference type="SUPFAM" id="SSF46785">
    <property type="entry name" value="Winged helix' DNA-binding domain"/>
    <property type="match status" value="1"/>
</dbReference>
<dbReference type="SMART" id="SM00345">
    <property type="entry name" value="HTH_GNTR"/>
    <property type="match status" value="1"/>
</dbReference>
<dbReference type="RefSeq" id="WP_209697368.1">
    <property type="nucleotide sequence ID" value="NZ_BAAAVU010000031.1"/>
</dbReference>
<dbReference type="EMBL" id="JAGINT010000002">
    <property type="protein sequence ID" value="MBP2354583.1"/>
    <property type="molecule type" value="Genomic_DNA"/>
</dbReference>
<evidence type="ECO:0000259" key="4">
    <source>
        <dbReference type="PROSITE" id="PS50949"/>
    </source>
</evidence>
<sequence>MKLDDSSASPPYIQVADALRKAISTGELNVGDKLPSGPKLAKQLGVSTMTARRAIERLQRDGLLRSTHGVGVFVSATVPADKDDELAVLRRTVDELERRVAAVEQLLQPEGGTRS</sequence>
<keyword evidence="2 5" id="KW-0238">DNA-binding</keyword>
<name>A0ABS4USF8_9ACTN</name>
<evidence type="ECO:0000256" key="3">
    <source>
        <dbReference type="ARBA" id="ARBA00023163"/>
    </source>
</evidence>
<gene>
    <name evidence="5" type="ORF">JOF29_005693</name>
</gene>
<dbReference type="PROSITE" id="PS50949">
    <property type="entry name" value="HTH_GNTR"/>
    <property type="match status" value="1"/>
</dbReference>
<evidence type="ECO:0000256" key="2">
    <source>
        <dbReference type="ARBA" id="ARBA00023125"/>
    </source>
</evidence>
<keyword evidence="6" id="KW-1185">Reference proteome</keyword>
<accession>A0ABS4USF8</accession>
<keyword evidence="3" id="KW-0804">Transcription</keyword>
<evidence type="ECO:0000313" key="5">
    <source>
        <dbReference type="EMBL" id="MBP2354583.1"/>
    </source>
</evidence>
<organism evidence="5 6">
    <name type="scientific">Kribbella aluminosa</name>
    <dbReference type="NCBI Taxonomy" id="416017"/>
    <lineage>
        <taxon>Bacteria</taxon>
        <taxon>Bacillati</taxon>
        <taxon>Actinomycetota</taxon>
        <taxon>Actinomycetes</taxon>
        <taxon>Propionibacteriales</taxon>
        <taxon>Kribbellaceae</taxon>
        <taxon>Kribbella</taxon>
    </lineage>
</organism>
<reference evidence="5 6" key="1">
    <citation type="submission" date="2021-03" db="EMBL/GenBank/DDBJ databases">
        <title>Sequencing the genomes of 1000 actinobacteria strains.</title>
        <authorList>
            <person name="Klenk H.-P."/>
        </authorList>
    </citation>
    <scope>NUCLEOTIDE SEQUENCE [LARGE SCALE GENOMIC DNA]</scope>
    <source>
        <strain evidence="5 6">DSM 18824</strain>
    </source>
</reference>
<dbReference type="Proteomes" id="UP000755585">
    <property type="component" value="Unassembled WGS sequence"/>
</dbReference>
<dbReference type="PRINTS" id="PR00035">
    <property type="entry name" value="HTHGNTR"/>
</dbReference>
<comment type="caution">
    <text evidence="5">The sequence shown here is derived from an EMBL/GenBank/DDBJ whole genome shotgun (WGS) entry which is preliminary data.</text>
</comment>
<dbReference type="Pfam" id="PF00392">
    <property type="entry name" value="GntR"/>
    <property type="match status" value="1"/>
</dbReference>
<dbReference type="PANTHER" id="PTHR44846:SF1">
    <property type="entry name" value="MANNOSYL-D-GLYCERATE TRANSPORT_METABOLISM SYSTEM REPRESSOR MNGR-RELATED"/>
    <property type="match status" value="1"/>
</dbReference>